<sequence>MESNSNTTRLWTECGRKFQSRNGLRRLVTQRTSPIPVLREDVFDKDKLKMNIYC</sequence>
<comment type="caution">
    <text evidence="1">The sequence shown here is derived from an EMBL/GenBank/DDBJ whole genome shotgun (WGS) entry which is preliminary data.</text>
</comment>
<reference evidence="1" key="2">
    <citation type="submission" date="2020-11" db="EMBL/GenBank/DDBJ databases">
        <authorList>
            <person name="McCartney M.A."/>
            <person name="Auch B."/>
            <person name="Kono T."/>
            <person name="Mallez S."/>
            <person name="Becker A."/>
            <person name="Gohl D.M."/>
            <person name="Silverstein K.A.T."/>
            <person name="Koren S."/>
            <person name="Bechman K.B."/>
            <person name="Herman A."/>
            <person name="Abrahante J.E."/>
            <person name="Garbe J."/>
        </authorList>
    </citation>
    <scope>NUCLEOTIDE SEQUENCE</scope>
    <source>
        <strain evidence="1">Duluth1</strain>
        <tissue evidence="1">Whole animal</tissue>
    </source>
</reference>
<evidence type="ECO:0000313" key="1">
    <source>
        <dbReference type="EMBL" id="KAH3868638.1"/>
    </source>
</evidence>
<protein>
    <submittedName>
        <fullName evidence="1">Uncharacterized protein</fullName>
    </submittedName>
</protein>
<gene>
    <name evidence="1" type="ORF">DPMN_031789</name>
</gene>
<dbReference type="AlphaFoldDB" id="A0A9D4M350"/>
<name>A0A9D4M350_DREPO</name>
<dbReference type="EMBL" id="JAIWYP010000002">
    <property type="protein sequence ID" value="KAH3868638.1"/>
    <property type="molecule type" value="Genomic_DNA"/>
</dbReference>
<accession>A0A9D4M350</accession>
<proteinExistence type="predicted"/>
<dbReference type="Proteomes" id="UP000828390">
    <property type="component" value="Unassembled WGS sequence"/>
</dbReference>
<reference evidence="1" key="1">
    <citation type="journal article" date="2019" name="bioRxiv">
        <title>The Genome of the Zebra Mussel, Dreissena polymorpha: A Resource for Invasive Species Research.</title>
        <authorList>
            <person name="McCartney M.A."/>
            <person name="Auch B."/>
            <person name="Kono T."/>
            <person name="Mallez S."/>
            <person name="Zhang Y."/>
            <person name="Obille A."/>
            <person name="Becker A."/>
            <person name="Abrahante J.E."/>
            <person name="Garbe J."/>
            <person name="Badalamenti J.P."/>
            <person name="Herman A."/>
            <person name="Mangelson H."/>
            <person name="Liachko I."/>
            <person name="Sullivan S."/>
            <person name="Sone E.D."/>
            <person name="Koren S."/>
            <person name="Silverstein K.A.T."/>
            <person name="Beckman K.B."/>
            <person name="Gohl D.M."/>
        </authorList>
    </citation>
    <scope>NUCLEOTIDE SEQUENCE</scope>
    <source>
        <strain evidence="1">Duluth1</strain>
        <tissue evidence="1">Whole animal</tissue>
    </source>
</reference>
<evidence type="ECO:0000313" key="2">
    <source>
        <dbReference type="Proteomes" id="UP000828390"/>
    </source>
</evidence>
<organism evidence="1 2">
    <name type="scientific">Dreissena polymorpha</name>
    <name type="common">Zebra mussel</name>
    <name type="synonym">Mytilus polymorpha</name>
    <dbReference type="NCBI Taxonomy" id="45954"/>
    <lineage>
        <taxon>Eukaryota</taxon>
        <taxon>Metazoa</taxon>
        <taxon>Spiralia</taxon>
        <taxon>Lophotrochozoa</taxon>
        <taxon>Mollusca</taxon>
        <taxon>Bivalvia</taxon>
        <taxon>Autobranchia</taxon>
        <taxon>Heteroconchia</taxon>
        <taxon>Euheterodonta</taxon>
        <taxon>Imparidentia</taxon>
        <taxon>Neoheterodontei</taxon>
        <taxon>Myida</taxon>
        <taxon>Dreissenoidea</taxon>
        <taxon>Dreissenidae</taxon>
        <taxon>Dreissena</taxon>
    </lineage>
</organism>
<keyword evidence="2" id="KW-1185">Reference proteome</keyword>